<reference evidence="1 2" key="1">
    <citation type="submission" date="2024-08" db="EMBL/GenBank/DDBJ databases">
        <title>Insights into the chromosomal genome structure of Flemingia macrophylla.</title>
        <authorList>
            <person name="Ding Y."/>
            <person name="Zhao Y."/>
            <person name="Bi W."/>
            <person name="Wu M."/>
            <person name="Zhao G."/>
            <person name="Gong Y."/>
            <person name="Li W."/>
            <person name="Zhang P."/>
        </authorList>
    </citation>
    <scope>NUCLEOTIDE SEQUENCE [LARGE SCALE GENOMIC DNA]</scope>
    <source>
        <strain evidence="1">DYQJB</strain>
        <tissue evidence="1">Leaf</tissue>
    </source>
</reference>
<dbReference type="Proteomes" id="UP001603857">
    <property type="component" value="Unassembled WGS sequence"/>
</dbReference>
<proteinExistence type="predicted"/>
<comment type="caution">
    <text evidence="1">The sequence shown here is derived from an EMBL/GenBank/DDBJ whole genome shotgun (WGS) entry which is preliminary data.</text>
</comment>
<dbReference type="AlphaFoldDB" id="A0ABD1L7G3"/>
<organism evidence="1 2">
    <name type="scientific">Flemingia macrophylla</name>
    <dbReference type="NCBI Taxonomy" id="520843"/>
    <lineage>
        <taxon>Eukaryota</taxon>
        <taxon>Viridiplantae</taxon>
        <taxon>Streptophyta</taxon>
        <taxon>Embryophyta</taxon>
        <taxon>Tracheophyta</taxon>
        <taxon>Spermatophyta</taxon>
        <taxon>Magnoliopsida</taxon>
        <taxon>eudicotyledons</taxon>
        <taxon>Gunneridae</taxon>
        <taxon>Pentapetalae</taxon>
        <taxon>rosids</taxon>
        <taxon>fabids</taxon>
        <taxon>Fabales</taxon>
        <taxon>Fabaceae</taxon>
        <taxon>Papilionoideae</taxon>
        <taxon>50 kb inversion clade</taxon>
        <taxon>NPAAA clade</taxon>
        <taxon>indigoferoid/millettioid clade</taxon>
        <taxon>Phaseoleae</taxon>
        <taxon>Flemingia</taxon>
    </lineage>
</organism>
<sequence length="287" mass="32557">MTQSVNIGLKICKILVLCMVTFTVAKCLTDWDLQLAPITSPYRNSHPFYYGGVGISPPSYGMVSQFGSLIPYAGIQYDYSLYTMPLQYTVHCLCSHLLLRMSGLILMDSGKIASIGLVNNNKTQVRLGHHPRPAPLLPRRQYRCSAPPRHEYHRLGYHPRQQYHLLEAGVQQPMFGYPAEPRVINTILSGQIRERPLCPLRLRTRFFNLDARPRRFRGESASQTFWTRRHSLPEECLCFVGPNPQSSSRPYHIGSPLQPLRNFFACLRGASASKPLPLSSHSTTFVK</sequence>
<evidence type="ECO:0000313" key="2">
    <source>
        <dbReference type="Proteomes" id="UP001603857"/>
    </source>
</evidence>
<protein>
    <submittedName>
        <fullName evidence="1">Uncharacterized protein</fullName>
    </submittedName>
</protein>
<evidence type="ECO:0000313" key="1">
    <source>
        <dbReference type="EMBL" id="KAL2319446.1"/>
    </source>
</evidence>
<dbReference type="EMBL" id="JBGMDY010000010">
    <property type="protein sequence ID" value="KAL2319446.1"/>
    <property type="molecule type" value="Genomic_DNA"/>
</dbReference>
<name>A0ABD1L7G3_9FABA</name>
<gene>
    <name evidence="1" type="ORF">Fmac_028415</name>
</gene>
<keyword evidence="2" id="KW-1185">Reference proteome</keyword>
<accession>A0ABD1L7G3</accession>